<dbReference type="NCBIfam" id="TIGR00691">
    <property type="entry name" value="spoT_relA"/>
    <property type="match status" value="1"/>
</dbReference>
<keyword evidence="10" id="KW-0808">Transferase</keyword>
<dbReference type="GO" id="GO:0008893">
    <property type="term" value="F:guanosine-3',5'-bis(diphosphate) 3'-diphosphatase activity"/>
    <property type="evidence" value="ECO:0007669"/>
    <property type="project" value="TreeGrafter"/>
</dbReference>
<dbReference type="GO" id="GO:0005886">
    <property type="term" value="C:plasma membrane"/>
    <property type="evidence" value="ECO:0007669"/>
    <property type="project" value="TreeGrafter"/>
</dbReference>
<sequence length="732" mass="83104">MGDDYKFTLMAADLVELVKVYEPDAKESLIIKAYEFSKFHHRFQQRSSGEPYFVHPLEVARIATTWKLDSQSIITALLHDTVEDTAATLADIEKEFGADVARLVDGVTKLNSIEINPESSEKSEQAENLRKLVLAMSMDVRVLLIKLMDRLHNMRTIRFLKSPEKMRRKALETQEIYAPLAQRIGMQSLYDELSNICFKVLHPEIYEAIERRKKHLFTKDKAIVTRVIQELQQSISSNSIRCYVSGREKATYSIWKKMQSKNLPFEQLSDIFAYRILVETTAECYQVLGILHSTYPVVPGRFKDYISTPKSNSYQSLHTCIIGPFGYNIEVQIRTQHMHEVNEMGVAAHWEYKQGKGDNREKSIFKWIRELVDILEHSNSPEEFLEHTKMEMYQDKVFCFTPAGDIISLPQGATPVDFAYAIHSAVGNHCVGCKVNGRMMPLRVELKNGDQVEIITAKNQTPSMAWERFVITGKAKSAIRRFIREQQREEYALLGKNMLKAGVRSDKLELAHPDMRKAARYFRVESPVDLFTQVGMGLVSVTAVLDFFRTLDGGAAVKKDEAFPTDIPLKLNDKSISKKQEKTTSVAIRGLIPGMALHYAKCCHPLPGEPIVGIISTGRGVKIHKNTCQNLAQFQESPEKWIDVEWGGISDYELSVFDVVLRVVVENRSGALAVVSAATSRLKANIDNLKVTKRDSEHCDLLVELQVNNADQLNRLIMELKGEPLVMSVERV</sequence>
<dbReference type="CDD" id="cd00077">
    <property type="entry name" value="HDc"/>
    <property type="match status" value="1"/>
</dbReference>
<dbReference type="CDD" id="cd01668">
    <property type="entry name" value="TGS_RSH"/>
    <property type="match status" value="1"/>
</dbReference>
<dbReference type="InterPro" id="IPR012676">
    <property type="entry name" value="TGS-like"/>
</dbReference>
<proteinExistence type="inferred from homology"/>
<reference evidence="10 11" key="1">
    <citation type="submission" date="2020-06" db="EMBL/GenBank/DDBJ databases">
        <title>The endosymbiont of the kinetoplastid Bodo saltans is a Paracaedibacter-like alpha-proteobacterium possessing a putative toxin-antitoxin system.</title>
        <authorList>
            <person name="Midha S."/>
            <person name="Rigden D.J."/>
            <person name="Siozios S."/>
            <person name="Hurst G.D.D."/>
            <person name="Jackson A.P."/>
        </authorList>
    </citation>
    <scope>NUCLEOTIDE SEQUENCE [LARGE SCALE GENOMIC DNA]</scope>
    <source>
        <strain evidence="10">Lake Konstanz</strain>
    </source>
</reference>
<dbReference type="GO" id="GO:0008728">
    <property type="term" value="F:GTP diphosphokinase activity"/>
    <property type="evidence" value="ECO:0007669"/>
    <property type="project" value="UniProtKB-EC"/>
</dbReference>
<dbReference type="Pfam" id="PF04607">
    <property type="entry name" value="RelA_SpoT"/>
    <property type="match status" value="1"/>
</dbReference>
<dbReference type="SUPFAM" id="SSF55021">
    <property type="entry name" value="ACT-like"/>
    <property type="match status" value="1"/>
</dbReference>
<comment type="function">
    <text evidence="6">In eubacteria ppGpp (guanosine 3'-diphosphate 5'-diphosphate) is a mediator of the stringent response that coordinates a variety of cellular activities in response to changes in nutritional abundance.</text>
</comment>
<dbReference type="GO" id="GO:0015969">
    <property type="term" value="P:guanosine tetraphosphate metabolic process"/>
    <property type="evidence" value="ECO:0007669"/>
    <property type="project" value="InterPro"/>
</dbReference>
<dbReference type="PROSITE" id="PS51831">
    <property type="entry name" value="HD"/>
    <property type="match status" value="1"/>
</dbReference>
<gene>
    <name evidence="10" type="primary">rsh</name>
    <name evidence="10" type="ORF">CPBP_00507</name>
</gene>
<dbReference type="InterPro" id="IPR003607">
    <property type="entry name" value="HD/PDEase_dom"/>
</dbReference>
<dbReference type="SUPFAM" id="SSF81301">
    <property type="entry name" value="Nucleotidyltransferase"/>
    <property type="match status" value="1"/>
</dbReference>
<dbReference type="InterPro" id="IPR045600">
    <property type="entry name" value="RelA/SpoT_AH_RIS"/>
</dbReference>
<dbReference type="PANTHER" id="PTHR21262:SF36">
    <property type="entry name" value="BIFUNCTIONAL (P)PPGPP SYNTHASE_HYDROLASE SPOT"/>
    <property type="match status" value="1"/>
</dbReference>
<dbReference type="KEGG" id="pbal:CPBP_00507"/>
<evidence type="ECO:0000256" key="2">
    <source>
        <dbReference type="ARBA" id="ARBA00014315"/>
    </source>
</evidence>
<dbReference type="InterPro" id="IPR033655">
    <property type="entry name" value="TGS_RelA/SpoT"/>
</dbReference>
<dbReference type="AlphaFoldDB" id="A0A7L9RSZ2"/>
<dbReference type="GO" id="GO:0015949">
    <property type="term" value="P:nucleobase-containing small molecule interconversion"/>
    <property type="evidence" value="ECO:0007669"/>
    <property type="project" value="UniProtKB-ARBA"/>
</dbReference>
<dbReference type="SMART" id="SM00954">
    <property type="entry name" value="RelA_SpoT"/>
    <property type="match status" value="1"/>
</dbReference>
<evidence type="ECO:0000256" key="6">
    <source>
        <dbReference type="RuleBase" id="RU003847"/>
    </source>
</evidence>
<dbReference type="InterPro" id="IPR007685">
    <property type="entry name" value="RelA_SpoT"/>
</dbReference>
<keyword evidence="11" id="KW-1185">Reference proteome</keyword>
<comment type="similarity">
    <text evidence="6">Belongs to the relA/spoT family.</text>
</comment>
<dbReference type="GO" id="GO:0042594">
    <property type="term" value="P:response to starvation"/>
    <property type="evidence" value="ECO:0007669"/>
    <property type="project" value="TreeGrafter"/>
</dbReference>
<dbReference type="Gene3D" id="3.30.70.260">
    <property type="match status" value="1"/>
</dbReference>
<dbReference type="Pfam" id="PF13328">
    <property type="entry name" value="HD_4"/>
    <property type="match status" value="1"/>
</dbReference>
<dbReference type="Pfam" id="PF13291">
    <property type="entry name" value="ACT_4"/>
    <property type="match status" value="1"/>
</dbReference>
<evidence type="ECO:0000256" key="5">
    <source>
        <dbReference type="ARBA" id="ARBA00048244"/>
    </source>
</evidence>
<protein>
    <recommendedName>
        <fullName evidence="2">GTP pyrophosphokinase rsh</fullName>
        <ecNumber evidence="1">2.7.6.5</ecNumber>
    </recommendedName>
    <alternativeName>
        <fullName evidence="4">(p)ppGpp synthase</fullName>
    </alternativeName>
    <alternativeName>
        <fullName evidence="3">ATP:GTP 3'-pyrophosphotransferase</fullName>
    </alternativeName>
</protein>
<dbReference type="Gene3D" id="1.10.3210.10">
    <property type="entry name" value="Hypothetical protein af1432"/>
    <property type="match status" value="1"/>
</dbReference>
<feature type="domain" description="HD" evidence="8">
    <location>
        <begin position="52"/>
        <end position="154"/>
    </location>
</feature>
<dbReference type="SMART" id="SM00471">
    <property type="entry name" value="HDc"/>
    <property type="match status" value="1"/>
</dbReference>
<dbReference type="InterPro" id="IPR002912">
    <property type="entry name" value="ACT_dom"/>
</dbReference>
<dbReference type="FunFam" id="3.10.20.30:FF:000002">
    <property type="entry name" value="GTP pyrophosphokinase (RelA/SpoT)"/>
    <property type="match status" value="1"/>
</dbReference>
<evidence type="ECO:0000259" key="9">
    <source>
        <dbReference type="PROSITE" id="PS51880"/>
    </source>
</evidence>
<evidence type="ECO:0000259" key="7">
    <source>
        <dbReference type="PROSITE" id="PS51671"/>
    </source>
</evidence>
<evidence type="ECO:0000256" key="1">
    <source>
        <dbReference type="ARBA" id="ARBA00013251"/>
    </source>
</evidence>
<evidence type="ECO:0000256" key="4">
    <source>
        <dbReference type="ARBA" id="ARBA00032407"/>
    </source>
</evidence>
<organism evidence="10 11">
    <name type="scientific">Candidatus Bodocaedibacter vickermanii</name>
    <dbReference type="NCBI Taxonomy" id="2741701"/>
    <lineage>
        <taxon>Bacteria</taxon>
        <taxon>Pseudomonadati</taxon>
        <taxon>Pseudomonadota</taxon>
        <taxon>Alphaproteobacteria</taxon>
        <taxon>Holosporales</taxon>
        <taxon>Candidatus Paracaedibacteraceae</taxon>
        <taxon>Candidatus Bodocaedibacter</taxon>
    </lineage>
</organism>
<dbReference type="Pfam" id="PF19296">
    <property type="entry name" value="RelA_AH_RIS"/>
    <property type="match status" value="1"/>
</dbReference>
<dbReference type="PROSITE" id="PS51671">
    <property type="entry name" value="ACT"/>
    <property type="match status" value="1"/>
</dbReference>
<dbReference type="CDD" id="cd04876">
    <property type="entry name" value="ACT_RelA-SpoT"/>
    <property type="match status" value="1"/>
</dbReference>
<dbReference type="Proteomes" id="UP000594001">
    <property type="component" value="Chromosome"/>
</dbReference>
<dbReference type="InterPro" id="IPR006674">
    <property type="entry name" value="HD_domain"/>
</dbReference>
<dbReference type="Gene3D" id="3.30.460.10">
    <property type="entry name" value="Beta Polymerase, domain 2"/>
    <property type="match status" value="1"/>
</dbReference>
<keyword evidence="10" id="KW-0418">Kinase</keyword>
<evidence type="ECO:0000313" key="11">
    <source>
        <dbReference type="Proteomes" id="UP000594001"/>
    </source>
</evidence>
<dbReference type="InterPro" id="IPR045865">
    <property type="entry name" value="ACT-like_dom_sf"/>
</dbReference>
<dbReference type="PROSITE" id="PS51880">
    <property type="entry name" value="TGS"/>
    <property type="match status" value="1"/>
</dbReference>
<dbReference type="PANTHER" id="PTHR21262">
    <property type="entry name" value="GUANOSINE-3',5'-BIS DIPHOSPHATE 3'-PYROPHOSPHOHYDROLASE"/>
    <property type="match status" value="1"/>
</dbReference>
<dbReference type="InterPro" id="IPR012675">
    <property type="entry name" value="Beta-grasp_dom_sf"/>
</dbReference>
<evidence type="ECO:0000259" key="8">
    <source>
        <dbReference type="PROSITE" id="PS51831"/>
    </source>
</evidence>
<dbReference type="SUPFAM" id="SSF109604">
    <property type="entry name" value="HD-domain/PDEase-like"/>
    <property type="match status" value="1"/>
</dbReference>
<dbReference type="GO" id="GO:0016301">
    <property type="term" value="F:kinase activity"/>
    <property type="evidence" value="ECO:0007669"/>
    <property type="project" value="UniProtKB-KW"/>
</dbReference>
<dbReference type="FunFam" id="3.30.460.10:FF:000001">
    <property type="entry name" value="GTP pyrophosphokinase RelA"/>
    <property type="match status" value="1"/>
</dbReference>
<dbReference type="CDD" id="cd05399">
    <property type="entry name" value="NT_Rel-Spo_like"/>
    <property type="match status" value="1"/>
</dbReference>
<dbReference type="InterPro" id="IPR043519">
    <property type="entry name" value="NT_sf"/>
</dbReference>
<evidence type="ECO:0000256" key="3">
    <source>
        <dbReference type="ARBA" id="ARBA00029754"/>
    </source>
</evidence>
<name>A0A7L9RSZ2_9PROT</name>
<dbReference type="RefSeq" id="WP_350332483.1">
    <property type="nucleotide sequence ID" value="NZ_CP054719.1"/>
</dbReference>
<dbReference type="SUPFAM" id="SSF81271">
    <property type="entry name" value="TGS-like"/>
    <property type="match status" value="1"/>
</dbReference>
<evidence type="ECO:0000313" key="10">
    <source>
        <dbReference type="EMBL" id="QOL19740.1"/>
    </source>
</evidence>
<dbReference type="EMBL" id="CP054719">
    <property type="protein sequence ID" value="QOL19740.1"/>
    <property type="molecule type" value="Genomic_DNA"/>
</dbReference>
<feature type="domain" description="ACT" evidence="7">
    <location>
        <begin position="660"/>
        <end position="732"/>
    </location>
</feature>
<dbReference type="FunFam" id="1.10.3210.10:FF:000001">
    <property type="entry name" value="GTP pyrophosphokinase RelA"/>
    <property type="match status" value="1"/>
</dbReference>
<dbReference type="Gene3D" id="3.10.20.30">
    <property type="match status" value="1"/>
</dbReference>
<dbReference type="Pfam" id="PF02824">
    <property type="entry name" value="TGS"/>
    <property type="match status" value="1"/>
</dbReference>
<feature type="domain" description="TGS" evidence="9">
    <location>
        <begin position="391"/>
        <end position="456"/>
    </location>
</feature>
<dbReference type="InterPro" id="IPR004095">
    <property type="entry name" value="TGS"/>
</dbReference>
<comment type="catalytic activity">
    <reaction evidence="5">
        <text>GTP + ATP = guanosine 3'-diphosphate 5'-triphosphate + AMP</text>
        <dbReference type="Rhea" id="RHEA:22088"/>
        <dbReference type="ChEBI" id="CHEBI:30616"/>
        <dbReference type="ChEBI" id="CHEBI:37565"/>
        <dbReference type="ChEBI" id="CHEBI:142410"/>
        <dbReference type="ChEBI" id="CHEBI:456215"/>
        <dbReference type="EC" id="2.7.6.5"/>
    </reaction>
</comment>
<dbReference type="EC" id="2.7.6.5" evidence="1"/>
<dbReference type="InterPro" id="IPR004811">
    <property type="entry name" value="RelA/Spo_fam"/>
</dbReference>
<accession>A0A7L9RSZ2</accession>